<organism evidence="2 3">
    <name type="scientific">Sedimenticola selenatireducens</name>
    <dbReference type="NCBI Taxonomy" id="191960"/>
    <lineage>
        <taxon>Bacteria</taxon>
        <taxon>Pseudomonadati</taxon>
        <taxon>Pseudomonadota</taxon>
        <taxon>Gammaproteobacteria</taxon>
        <taxon>Chromatiales</taxon>
        <taxon>Sedimenticolaceae</taxon>
        <taxon>Sedimenticola</taxon>
    </lineage>
</organism>
<dbReference type="STRING" id="1111735.GCA_000428045_04139"/>
<dbReference type="CDD" id="cd05828">
    <property type="entry name" value="Sortase_D_1"/>
    <property type="match status" value="1"/>
</dbReference>
<dbReference type="InterPro" id="IPR005754">
    <property type="entry name" value="Sortase"/>
</dbReference>
<evidence type="ECO:0000313" key="2">
    <source>
        <dbReference type="EMBL" id="PLX62080.1"/>
    </source>
</evidence>
<dbReference type="Gene3D" id="2.40.260.10">
    <property type="entry name" value="Sortase"/>
    <property type="match status" value="1"/>
</dbReference>
<dbReference type="AlphaFoldDB" id="A0A2N6CXR0"/>
<sequence>MNRSRDRLMHLLVAGMILAGTWQIAEGGYINAKAWLAQYLLQSAWETTQAGEARVRPWPWADTWPVARLRVPRLGVDQVVLSGASGRTLAFGPGHIAGTVAPGMAGNSVLSGHRDTHFRFLRDLQPGDLIELTPASGARLMYAVVSAEVYDKDDLWLLDQGQSLLTLITCYPFDALLPGGTGRFVIRAIPLKGAGLHPQAPLVADPGEQQRIYM</sequence>
<dbReference type="RefSeq" id="WP_273438892.1">
    <property type="nucleotide sequence ID" value="NZ_PKUN01000009.1"/>
</dbReference>
<proteinExistence type="predicted"/>
<dbReference type="InterPro" id="IPR041999">
    <property type="entry name" value="Sortase_D_1"/>
</dbReference>
<protein>
    <submittedName>
        <fullName evidence="2">Class GN sortase</fullName>
    </submittedName>
</protein>
<gene>
    <name evidence="2" type="ORF">C0630_08765</name>
</gene>
<dbReference type="EMBL" id="PKUN01000009">
    <property type="protein sequence ID" value="PLX62080.1"/>
    <property type="molecule type" value="Genomic_DNA"/>
</dbReference>
<reference evidence="2 3" key="1">
    <citation type="submission" date="2017-11" db="EMBL/GenBank/DDBJ databases">
        <title>Genome-resolved metagenomics identifies genetic mobility, metabolic interactions, and unexpected diversity in perchlorate-reducing communities.</title>
        <authorList>
            <person name="Barnum T.P."/>
            <person name="Figueroa I.A."/>
            <person name="Carlstrom C.I."/>
            <person name="Lucas L.N."/>
            <person name="Engelbrektson A.L."/>
            <person name="Coates J.D."/>
        </authorList>
    </citation>
    <scope>NUCLEOTIDE SEQUENCE [LARGE SCALE GENOMIC DNA]</scope>
    <source>
        <strain evidence="2">BM301</strain>
    </source>
</reference>
<dbReference type="InterPro" id="IPR023365">
    <property type="entry name" value="Sortase_dom-sf"/>
</dbReference>
<dbReference type="InterPro" id="IPR022445">
    <property type="entry name" value="Sortase_proteobact_type"/>
</dbReference>
<comment type="caution">
    <text evidence="2">The sequence shown here is derived from an EMBL/GenBank/DDBJ whole genome shotgun (WGS) entry which is preliminary data.</text>
</comment>
<keyword evidence="1" id="KW-0378">Hydrolase</keyword>
<accession>A0A2N6CXR0</accession>
<name>A0A2N6CXR0_9GAMM</name>
<dbReference type="GO" id="GO:0016787">
    <property type="term" value="F:hydrolase activity"/>
    <property type="evidence" value="ECO:0007669"/>
    <property type="project" value="UniProtKB-KW"/>
</dbReference>
<evidence type="ECO:0000256" key="1">
    <source>
        <dbReference type="ARBA" id="ARBA00022801"/>
    </source>
</evidence>
<dbReference type="SUPFAM" id="SSF63817">
    <property type="entry name" value="Sortase"/>
    <property type="match status" value="1"/>
</dbReference>
<dbReference type="Proteomes" id="UP000235015">
    <property type="component" value="Unassembled WGS sequence"/>
</dbReference>
<evidence type="ECO:0000313" key="3">
    <source>
        <dbReference type="Proteomes" id="UP000235015"/>
    </source>
</evidence>
<dbReference type="NCBIfam" id="TIGR01076">
    <property type="entry name" value="sortase_fam"/>
    <property type="match status" value="1"/>
</dbReference>
<dbReference type="NCBIfam" id="TIGR03784">
    <property type="entry name" value="marine_sortase"/>
    <property type="match status" value="1"/>
</dbReference>
<dbReference type="Pfam" id="PF04203">
    <property type="entry name" value="Sortase"/>
    <property type="match status" value="1"/>
</dbReference>